<dbReference type="PANTHER" id="PTHR43836:SF2">
    <property type="entry name" value="CATECHOL O-METHYLTRANSFERASE 1-RELATED"/>
    <property type="match status" value="1"/>
</dbReference>
<dbReference type="GeneID" id="59293934"/>
<dbReference type="OrthoDB" id="186626at2759"/>
<organism evidence="7 8">
    <name type="scientific">Letharia columbiana</name>
    <dbReference type="NCBI Taxonomy" id="112416"/>
    <lineage>
        <taxon>Eukaryota</taxon>
        <taxon>Fungi</taxon>
        <taxon>Dikarya</taxon>
        <taxon>Ascomycota</taxon>
        <taxon>Pezizomycotina</taxon>
        <taxon>Lecanoromycetes</taxon>
        <taxon>OSLEUM clade</taxon>
        <taxon>Lecanoromycetidae</taxon>
        <taxon>Lecanorales</taxon>
        <taxon>Lecanorineae</taxon>
        <taxon>Parmeliaceae</taxon>
        <taxon>Letharia</taxon>
    </lineage>
</organism>
<evidence type="ECO:0000256" key="5">
    <source>
        <dbReference type="ARBA" id="ARBA00022939"/>
    </source>
</evidence>
<dbReference type="PANTHER" id="PTHR43836">
    <property type="entry name" value="CATECHOL O-METHYLTRANSFERASE 1-RELATED"/>
    <property type="match status" value="1"/>
</dbReference>
<keyword evidence="5" id="KW-0128">Catecholamine metabolism</keyword>
<protein>
    <recommendedName>
        <fullName evidence="1">catechol O-methyltransferase</fullName>
        <ecNumber evidence="1">2.1.1.6</ecNumber>
    </recommendedName>
</protein>
<evidence type="ECO:0000313" key="7">
    <source>
        <dbReference type="EMBL" id="KAF6226794.1"/>
    </source>
</evidence>
<dbReference type="GO" id="GO:0008171">
    <property type="term" value="F:O-methyltransferase activity"/>
    <property type="evidence" value="ECO:0007669"/>
    <property type="project" value="InterPro"/>
</dbReference>
<dbReference type="EC" id="2.1.1.6" evidence="1"/>
<evidence type="ECO:0000256" key="2">
    <source>
        <dbReference type="ARBA" id="ARBA00022603"/>
    </source>
</evidence>
<evidence type="ECO:0000256" key="4">
    <source>
        <dbReference type="ARBA" id="ARBA00022691"/>
    </source>
</evidence>
<dbReference type="GO" id="GO:0032259">
    <property type="term" value="P:methylation"/>
    <property type="evidence" value="ECO:0007669"/>
    <property type="project" value="UniProtKB-KW"/>
</dbReference>
<dbReference type="Proteomes" id="UP000578531">
    <property type="component" value="Unassembled WGS sequence"/>
</dbReference>
<dbReference type="InterPro" id="IPR029063">
    <property type="entry name" value="SAM-dependent_MTases_sf"/>
</dbReference>
<evidence type="ECO:0000313" key="8">
    <source>
        <dbReference type="Proteomes" id="UP000578531"/>
    </source>
</evidence>
<comment type="similarity">
    <text evidence="6">Belongs to the class I-like SAM-binding methyltransferase superfamily. Cation-dependent O-methyltransferase family.</text>
</comment>
<evidence type="ECO:0000256" key="3">
    <source>
        <dbReference type="ARBA" id="ARBA00022679"/>
    </source>
</evidence>
<keyword evidence="8" id="KW-1185">Reference proteome</keyword>
<dbReference type="PROSITE" id="PS51682">
    <property type="entry name" value="SAM_OMT_I"/>
    <property type="match status" value="1"/>
</dbReference>
<dbReference type="AlphaFoldDB" id="A0A8H6CP10"/>
<name>A0A8H6CP10_9LECA</name>
<keyword evidence="3" id="KW-0808">Transferase</keyword>
<evidence type="ECO:0000256" key="1">
    <source>
        <dbReference type="ARBA" id="ARBA00012880"/>
    </source>
</evidence>
<proteinExistence type="inferred from homology"/>
<accession>A0A8H6CP10</accession>
<keyword evidence="4" id="KW-0949">S-adenosyl-L-methionine</keyword>
<dbReference type="Pfam" id="PF13578">
    <property type="entry name" value="Methyltransf_24"/>
    <property type="match status" value="1"/>
</dbReference>
<dbReference type="GO" id="GO:0006584">
    <property type="term" value="P:catecholamine metabolic process"/>
    <property type="evidence" value="ECO:0007669"/>
    <property type="project" value="UniProtKB-KW"/>
</dbReference>
<dbReference type="EMBL" id="JACCJC010000087">
    <property type="protein sequence ID" value="KAF6226794.1"/>
    <property type="molecule type" value="Genomic_DNA"/>
</dbReference>
<evidence type="ECO:0000256" key="6">
    <source>
        <dbReference type="ARBA" id="ARBA00023453"/>
    </source>
</evidence>
<gene>
    <name evidence="7" type="ORF">HO173_012298</name>
</gene>
<dbReference type="Gene3D" id="3.40.50.150">
    <property type="entry name" value="Vaccinia Virus protein VP39"/>
    <property type="match status" value="1"/>
</dbReference>
<dbReference type="InterPro" id="IPR002935">
    <property type="entry name" value="SAM_O-MeTrfase"/>
</dbReference>
<sequence>MPVSTMGRKSADNFDGKKAYQAQEEEGVPFFDDGREIELLHFVYGHPSIEEIRNSPQRVLEAIDEYGRTKKYLMNVGNDKGKIVADLIAERKPQVMVELGGYVGYSCILFGDAVRQAGGRRYFSLERNPEFAAVIMSLVDLAGLSDTVKVVVGSSADSIKRLHASGILTQVDLMFLDHYKPAYTTDLKLCEHLKLVTPGAVLAADNVIKPGNPPYLEYVRSSVSSKQKQYESGETNGVETTGFGDRWKDQYKTREGEEKLSTEIKGNPNLIYESELVNSYEPTGVPDGIEITRCIGEVEVEVEMNGKRNDLRQS</sequence>
<keyword evidence="2" id="KW-0489">Methyltransferase</keyword>
<dbReference type="RefSeq" id="XP_037158945.1">
    <property type="nucleotide sequence ID" value="XM_037314170.1"/>
</dbReference>
<dbReference type="SUPFAM" id="SSF53335">
    <property type="entry name" value="S-adenosyl-L-methionine-dependent methyltransferases"/>
    <property type="match status" value="1"/>
</dbReference>
<reference evidence="7 8" key="1">
    <citation type="journal article" date="2020" name="Genomics">
        <title>Complete, high-quality genomes from long-read metagenomic sequencing of two wolf lichen thalli reveals enigmatic genome architecture.</title>
        <authorList>
            <person name="McKenzie S.K."/>
            <person name="Walston R.F."/>
            <person name="Allen J.L."/>
        </authorList>
    </citation>
    <scope>NUCLEOTIDE SEQUENCE [LARGE SCALE GENOMIC DNA]</scope>
    <source>
        <strain evidence="7">WasteWater2</strain>
    </source>
</reference>
<comment type="caution">
    <text evidence="7">The sequence shown here is derived from an EMBL/GenBank/DDBJ whole genome shotgun (WGS) entry which is preliminary data.</text>
</comment>